<dbReference type="InterPro" id="IPR012347">
    <property type="entry name" value="Ferritin-like"/>
</dbReference>
<dbReference type="InParanoid" id="A0A6G9IBE2"/>
<protein>
    <submittedName>
        <fullName evidence="3">DUF305 domain-containing protein</fullName>
    </submittedName>
</protein>
<accession>A0A6G9IBE2</accession>
<evidence type="ECO:0000313" key="3">
    <source>
        <dbReference type="EMBL" id="QIQ21543.1"/>
    </source>
</evidence>
<feature type="chain" id="PRO_5026071670" evidence="1">
    <location>
        <begin position="24"/>
        <end position="110"/>
    </location>
</feature>
<keyword evidence="4" id="KW-1185">Reference proteome</keyword>
<name>A0A6G9IBE2_9GAMM</name>
<dbReference type="AlphaFoldDB" id="A0A6G9IBE2"/>
<dbReference type="InterPro" id="IPR005183">
    <property type="entry name" value="DUF305_CopM-like"/>
</dbReference>
<gene>
    <name evidence="3" type="ORF">IPMB12_07505</name>
</gene>
<feature type="domain" description="DUF305" evidence="2">
    <location>
        <begin position="39"/>
        <end position="103"/>
    </location>
</feature>
<dbReference type="Pfam" id="PF03713">
    <property type="entry name" value="DUF305"/>
    <property type="match status" value="1"/>
</dbReference>
<evidence type="ECO:0000256" key="1">
    <source>
        <dbReference type="SAM" id="SignalP"/>
    </source>
</evidence>
<sequence>MKKFTVVALMVSALTFGSQAAFANETQGEGFDTLKDLVTKTSQTMQQQAPDTTFAKTMIAHYESSIEIAKLELQHGKDADARKFAESVITNQTKDIATLKAWLEKNPAAK</sequence>
<dbReference type="Gene3D" id="1.20.1260.10">
    <property type="match status" value="1"/>
</dbReference>
<dbReference type="KEGG" id="orb:IPMB12_07505"/>
<feature type="signal peptide" evidence="1">
    <location>
        <begin position="1"/>
        <end position="23"/>
    </location>
</feature>
<dbReference type="RefSeq" id="WP_166916462.1">
    <property type="nucleotide sequence ID" value="NZ_CP050253.1"/>
</dbReference>
<reference evidence="3 4" key="1">
    <citation type="submission" date="2020-03" db="EMBL/GenBank/DDBJ databases">
        <title>Complete genome sequence of Orbus sp. IPMB12 (BCRC 80908).</title>
        <authorList>
            <person name="Lo W.-S."/>
            <person name="Chang T.-H."/>
            <person name="Kuo C.-H."/>
        </authorList>
    </citation>
    <scope>NUCLEOTIDE SEQUENCE [LARGE SCALE GENOMIC DNA]</scope>
    <source>
        <strain evidence="3 4">IPMB12</strain>
    </source>
</reference>
<keyword evidence="1" id="KW-0732">Signal</keyword>
<evidence type="ECO:0000313" key="4">
    <source>
        <dbReference type="Proteomes" id="UP000501168"/>
    </source>
</evidence>
<dbReference type="Proteomes" id="UP000501168">
    <property type="component" value="Chromosome"/>
</dbReference>
<organism evidence="3 4">
    <name type="scientific">Zophobihabitans entericus</name>
    <dbReference type="NCBI Taxonomy" id="1635327"/>
    <lineage>
        <taxon>Bacteria</taxon>
        <taxon>Pseudomonadati</taxon>
        <taxon>Pseudomonadota</taxon>
        <taxon>Gammaproteobacteria</taxon>
        <taxon>Orbales</taxon>
        <taxon>Orbaceae</taxon>
        <taxon>Zophobihabitans</taxon>
    </lineage>
</organism>
<dbReference type="EMBL" id="CP050253">
    <property type="protein sequence ID" value="QIQ21543.1"/>
    <property type="molecule type" value="Genomic_DNA"/>
</dbReference>
<proteinExistence type="predicted"/>
<evidence type="ECO:0000259" key="2">
    <source>
        <dbReference type="Pfam" id="PF03713"/>
    </source>
</evidence>